<sequence>MHPFQSDFICLDRPAESTGNPDIPAINTDCAGFILWMGVRTSQKRPFEKPVFEIPRNS</sequence>
<gene>
    <name evidence="1" type="ORF">MSKU9_2729</name>
</gene>
<reference evidence="2" key="1">
    <citation type="submission" date="2017-01" db="EMBL/GenBank/DDBJ databases">
        <title>Komagataeibacter sp. MSKU9 whole genome sequencing project.</title>
        <authorList>
            <person name="Matsutani M."/>
            <person name="Naloka K."/>
            <person name="Theeragool G."/>
            <person name="Yakushi T."/>
            <person name="Matsushita K."/>
        </authorList>
    </citation>
    <scope>NUCLEOTIDE SEQUENCE [LARGE SCALE GENOMIC DNA]</scope>
    <source>
        <strain evidence="2">MSKU9</strain>
    </source>
</reference>
<organism evidence="1 2">
    <name type="scientific">Komagataeibacter diospyri</name>
    <dbReference type="NCBI Taxonomy" id="1932662"/>
    <lineage>
        <taxon>Bacteria</taxon>
        <taxon>Pseudomonadati</taxon>
        <taxon>Pseudomonadota</taxon>
        <taxon>Alphaproteobacteria</taxon>
        <taxon>Acetobacterales</taxon>
        <taxon>Acetobacteraceae</taxon>
        <taxon>Komagataeibacter</taxon>
    </lineage>
</organism>
<accession>A0A4P5NS74</accession>
<name>A0A4P5NS74_9PROT</name>
<dbReference type="EMBL" id="BDLU01000062">
    <property type="protein sequence ID" value="GCE84588.1"/>
    <property type="molecule type" value="Genomic_DNA"/>
</dbReference>
<comment type="caution">
    <text evidence="1">The sequence shown here is derived from an EMBL/GenBank/DDBJ whole genome shotgun (WGS) entry which is preliminary data.</text>
</comment>
<evidence type="ECO:0000313" key="2">
    <source>
        <dbReference type="Proteomes" id="UP000315095"/>
    </source>
</evidence>
<dbReference type="Proteomes" id="UP000315095">
    <property type="component" value="Unassembled WGS sequence"/>
</dbReference>
<keyword evidence="2" id="KW-1185">Reference proteome</keyword>
<dbReference type="AlphaFoldDB" id="A0A4P5NS74"/>
<proteinExistence type="predicted"/>
<evidence type="ECO:0000313" key="1">
    <source>
        <dbReference type="EMBL" id="GCE84588.1"/>
    </source>
</evidence>
<protein>
    <submittedName>
        <fullName evidence="1">Uncharacterized protein</fullName>
    </submittedName>
</protein>